<dbReference type="InterPro" id="IPR003887">
    <property type="entry name" value="LEM_dom"/>
</dbReference>
<dbReference type="InterPro" id="IPR034998">
    <property type="entry name" value="ANKLE1"/>
</dbReference>
<dbReference type="AlphaFoldDB" id="A0AAV2RLC5"/>
<protein>
    <recommendedName>
        <fullName evidence="1">LEM domain-containing protein</fullName>
    </recommendedName>
</protein>
<sequence>SSTKSIASIVEEYIYKDAEAGVTLIERRCPSLAKIPSLINRGSLIRQAQNQAAECRNKYPFSGCSNSTIGTVTESIAQMSVNELKHQLLACGMANIGPILPCTQRIYQRHLLRLRKYPDMAYTSKKGKEVIYPREIKSAIEEKGNPDWPSWAELEQIMCAPFKTIDPSRHWRDGNGKTCFNYLLLDPRITLELPLRSLSMSETEKMKCFISSIFYIGKGSRGRPYHHLDEEHKKKKTKKNKKYDSGAKVQRIQEIWEDGLGVVSLHVFQNTIPVEAWTREAAMISAVGLDNITNSCQGTYYGPASTWRGSRRRQFGAHLLHLALNILMFEGERQLRPNDVPLPTWMK</sequence>
<dbReference type="PANTHER" id="PTHR46427">
    <property type="entry name" value="ANKYRIN REPEAT AND LEM DOMAIN-CONTAINING PROTEIN 1"/>
    <property type="match status" value="1"/>
</dbReference>
<dbReference type="GO" id="GO:0005737">
    <property type="term" value="C:cytoplasm"/>
    <property type="evidence" value="ECO:0007669"/>
    <property type="project" value="TreeGrafter"/>
</dbReference>
<dbReference type="CDD" id="cd12940">
    <property type="entry name" value="LEM_LAP2_LEMD1"/>
    <property type="match status" value="1"/>
</dbReference>
<dbReference type="PROSITE" id="PS50954">
    <property type="entry name" value="LEM"/>
    <property type="match status" value="1"/>
</dbReference>
<dbReference type="CDD" id="cd10454">
    <property type="entry name" value="GIY-YIG_COG3680_Meta"/>
    <property type="match status" value="1"/>
</dbReference>
<gene>
    <name evidence="2" type="ORF">MNOR_LOCUS25943</name>
</gene>
<feature type="non-terminal residue" evidence="2">
    <location>
        <position position="1"/>
    </location>
</feature>
<reference evidence="2 3" key="1">
    <citation type="submission" date="2024-05" db="EMBL/GenBank/DDBJ databases">
        <authorList>
            <person name="Wallberg A."/>
        </authorList>
    </citation>
    <scope>NUCLEOTIDE SEQUENCE [LARGE SCALE GENOMIC DNA]</scope>
</reference>
<dbReference type="Proteomes" id="UP001497623">
    <property type="component" value="Unassembled WGS sequence"/>
</dbReference>
<dbReference type="InterPro" id="IPR011015">
    <property type="entry name" value="LEM/LEM-like_dom_sf"/>
</dbReference>
<dbReference type="PANTHER" id="PTHR46427:SF1">
    <property type="entry name" value="ANKYRIN REPEAT AND LEM DOMAIN-CONTAINING PROTEIN 1"/>
    <property type="match status" value="1"/>
</dbReference>
<dbReference type="EMBL" id="CAXKWB010025331">
    <property type="protein sequence ID" value="CAL4127948.1"/>
    <property type="molecule type" value="Genomic_DNA"/>
</dbReference>
<dbReference type="Pfam" id="PF22945">
    <property type="entry name" value="LEM-3_GIY-YIG"/>
    <property type="match status" value="1"/>
</dbReference>
<keyword evidence="3" id="KW-1185">Reference proteome</keyword>
<feature type="domain" description="LEM" evidence="1">
    <location>
        <begin position="73"/>
        <end position="118"/>
    </location>
</feature>
<dbReference type="GO" id="GO:0000712">
    <property type="term" value="P:resolution of meiotic recombination intermediates"/>
    <property type="evidence" value="ECO:0007669"/>
    <property type="project" value="TreeGrafter"/>
</dbReference>
<organism evidence="2 3">
    <name type="scientific">Meganyctiphanes norvegica</name>
    <name type="common">Northern krill</name>
    <name type="synonym">Thysanopoda norvegica</name>
    <dbReference type="NCBI Taxonomy" id="48144"/>
    <lineage>
        <taxon>Eukaryota</taxon>
        <taxon>Metazoa</taxon>
        <taxon>Ecdysozoa</taxon>
        <taxon>Arthropoda</taxon>
        <taxon>Crustacea</taxon>
        <taxon>Multicrustacea</taxon>
        <taxon>Malacostraca</taxon>
        <taxon>Eumalacostraca</taxon>
        <taxon>Eucarida</taxon>
        <taxon>Euphausiacea</taxon>
        <taxon>Euphausiidae</taxon>
        <taxon>Meganyctiphanes</taxon>
    </lineage>
</organism>
<evidence type="ECO:0000259" key="1">
    <source>
        <dbReference type="PROSITE" id="PS50954"/>
    </source>
</evidence>
<evidence type="ECO:0000313" key="3">
    <source>
        <dbReference type="Proteomes" id="UP001497623"/>
    </source>
</evidence>
<dbReference type="Gene3D" id="1.10.720.40">
    <property type="match status" value="1"/>
</dbReference>
<name>A0AAV2RLC5_MEGNR</name>
<evidence type="ECO:0000313" key="2">
    <source>
        <dbReference type="EMBL" id="CAL4127948.1"/>
    </source>
</evidence>
<comment type="caution">
    <text evidence="2">The sequence shown here is derived from an EMBL/GenBank/DDBJ whole genome shotgun (WGS) entry which is preliminary data.</text>
</comment>
<accession>A0AAV2RLC5</accession>
<dbReference type="GO" id="GO:0005654">
    <property type="term" value="C:nucleoplasm"/>
    <property type="evidence" value="ECO:0007669"/>
    <property type="project" value="TreeGrafter"/>
</dbReference>
<proteinExistence type="predicted"/>
<dbReference type="GO" id="GO:0004520">
    <property type="term" value="F:DNA endonuclease activity"/>
    <property type="evidence" value="ECO:0007669"/>
    <property type="project" value="TreeGrafter"/>
</dbReference>
<dbReference type="GO" id="GO:0000724">
    <property type="term" value="P:double-strand break repair via homologous recombination"/>
    <property type="evidence" value="ECO:0007669"/>
    <property type="project" value="TreeGrafter"/>
</dbReference>
<feature type="non-terminal residue" evidence="2">
    <location>
        <position position="347"/>
    </location>
</feature>